<protein>
    <recommendedName>
        <fullName evidence="5">4-oxalomesaconate tautomerase</fullName>
    </recommendedName>
</protein>
<reference evidence="3 4" key="1">
    <citation type="submission" date="2016-02" db="EMBL/GenBank/DDBJ databases">
        <title>Complete genome of Sinomonas atrocyanea KCTC 3377.</title>
        <authorList>
            <person name="Kim K.M."/>
        </authorList>
    </citation>
    <scope>NUCLEOTIDE SEQUENCE [LARGE SCALE GENOMIC DNA]</scope>
    <source>
        <strain evidence="3 4">KCTC 3377</strain>
    </source>
</reference>
<proteinExistence type="inferred from homology"/>
<dbReference type="GO" id="GO:0016853">
    <property type="term" value="F:isomerase activity"/>
    <property type="evidence" value="ECO:0007669"/>
    <property type="project" value="UniProtKB-KW"/>
</dbReference>
<dbReference type="SUPFAM" id="SSF54506">
    <property type="entry name" value="Diaminopimelate epimerase-like"/>
    <property type="match status" value="2"/>
</dbReference>
<dbReference type="PANTHER" id="PTHR43709">
    <property type="entry name" value="ACONITATE ISOMERASE-RELATED"/>
    <property type="match status" value="1"/>
</dbReference>
<dbReference type="EMBL" id="CP014518">
    <property type="protein sequence ID" value="AMM31998.1"/>
    <property type="molecule type" value="Genomic_DNA"/>
</dbReference>
<name>A0A126ZXV1_9MICC</name>
<accession>A0A126ZXV1</accession>
<dbReference type="AlphaFoldDB" id="A0A126ZXV1"/>
<dbReference type="Pfam" id="PF04303">
    <property type="entry name" value="PrpF"/>
    <property type="match status" value="1"/>
</dbReference>
<evidence type="ECO:0000256" key="2">
    <source>
        <dbReference type="ARBA" id="ARBA00023235"/>
    </source>
</evidence>
<dbReference type="Gene3D" id="3.10.310.10">
    <property type="entry name" value="Diaminopimelate Epimerase, Chain A, domain 1"/>
    <property type="match status" value="2"/>
</dbReference>
<gene>
    <name evidence="3" type="ORF">SA2016_1318</name>
</gene>
<evidence type="ECO:0000313" key="3">
    <source>
        <dbReference type="EMBL" id="AMM31998.1"/>
    </source>
</evidence>
<comment type="similarity">
    <text evidence="1">Belongs to the PrpF family.</text>
</comment>
<organism evidence="3 4">
    <name type="scientific">Sinomonas atrocyanea</name>
    <dbReference type="NCBI Taxonomy" id="37927"/>
    <lineage>
        <taxon>Bacteria</taxon>
        <taxon>Bacillati</taxon>
        <taxon>Actinomycetota</taxon>
        <taxon>Actinomycetes</taxon>
        <taxon>Micrococcales</taxon>
        <taxon>Micrococcaceae</taxon>
        <taxon>Sinomonas</taxon>
    </lineage>
</organism>
<dbReference type="KEGG" id="satk:SA2016_1318"/>
<dbReference type="InterPro" id="IPR047687">
    <property type="entry name" value="OMA_tautomer-like"/>
</dbReference>
<evidence type="ECO:0000256" key="1">
    <source>
        <dbReference type="ARBA" id="ARBA00007673"/>
    </source>
</evidence>
<dbReference type="PANTHER" id="PTHR43709:SF3">
    <property type="entry name" value="ISOMERASE YBHH-RELATED"/>
    <property type="match status" value="1"/>
</dbReference>
<evidence type="ECO:0008006" key="5">
    <source>
        <dbReference type="Google" id="ProtNLM"/>
    </source>
</evidence>
<dbReference type="PATRIC" id="fig|37927.3.peg.1364"/>
<keyword evidence="4" id="KW-1185">Reference proteome</keyword>
<keyword evidence="2" id="KW-0413">Isomerase</keyword>
<evidence type="ECO:0000313" key="4">
    <source>
        <dbReference type="Proteomes" id="UP000070134"/>
    </source>
</evidence>
<dbReference type="NCBIfam" id="NF033377">
    <property type="entry name" value="OMA_tautomer"/>
    <property type="match status" value="1"/>
</dbReference>
<sequence length="381" mass="38449">MPDGMMPDGIPCLLMRGGTSKGAYFLASDLPADPAARDELLLRIMGTPDPRQIDGLGGAHPLTSKVAVVSPSPDHGGGPGGPADVDYLFLQLGVDEAFVTDRQNCGNLLAGVGPFAVERGLVPAGPERTEVRIRMVNSDSVATARFATPGGAVDYDGDLAIDGVPGTAGAISLDFEDTAGSSTGALFPTGSVLDTVEGVEVTCVDNGMPSVLMRAADLGVRGDEAPADLEADAELAARLAKIRAAAAELMGMGDVSGTTVPKLVLLSEPRAGGAVSTRSFLPVRVHTSIGVLGALTAAAGLLAPGSVGHALAVLPEEGAPFRIEHPTGHFDVDVALAPVEAAGSGAAGEGTAAGGLAVVRSAALRTARKIFDGRVFPRPRL</sequence>
<dbReference type="Proteomes" id="UP000070134">
    <property type="component" value="Chromosome"/>
</dbReference>
<dbReference type="InterPro" id="IPR007400">
    <property type="entry name" value="PrpF-like"/>
</dbReference>
<dbReference type="STRING" id="37927.SA2016_1318"/>